<dbReference type="InterPro" id="IPR038718">
    <property type="entry name" value="SNF2-like_sf"/>
</dbReference>
<dbReference type="InterPro" id="IPR000330">
    <property type="entry name" value="SNF2_N"/>
</dbReference>
<keyword evidence="2" id="KW-0378">Hydrolase</keyword>
<dbReference type="GO" id="GO:0005524">
    <property type="term" value="F:ATP binding"/>
    <property type="evidence" value="ECO:0007669"/>
    <property type="project" value="UniProtKB-KW"/>
</dbReference>
<accession>A0A8H3ZXJ3</accession>
<dbReference type="Gene3D" id="3.40.50.10810">
    <property type="entry name" value="Tandem AAA-ATPase domain"/>
    <property type="match status" value="1"/>
</dbReference>
<reference evidence="6 7" key="1">
    <citation type="submission" date="2019-12" db="EMBL/GenBank/DDBJ databases">
        <title>A genome sequence resource for the geographically widespread anthracnose pathogen Colletotrichum asianum.</title>
        <authorList>
            <person name="Meng Y."/>
        </authorList>
    </citation>
    <scope>NUCLEOTIDE SEQUENCE [LARGE SCALE GENOMIC DNA]</scope>
    <source>
        <strain evidence="6 7">ICMP 18580</strain>
    </source>
</reference>
<sequence>MSTPSNYLPMGCLVITRENSGIQGDVWKRLRDRYGNWADLNPADPVPDISTTQLANFDDTDEALLRSKPVTVFRNLAAARWILLQVLVSQDHVAIIRVYTLPDDVDRRLVDRERNKLKHSRGLLFAALDFSPQTWSGRPADIPVKLSNHLKEEFDDEDESGTLLEMFNSMPSPDPNPNVITNHGDREAAYAVLESDVPGLTTTLYDYQRRSAALMIERESEPGQVLDPRLLKSVDQNGATFYFDPSQSVLLKEPRFYDGVRGGILAEQMGAGKTLICLSVILATKHSATQTPEIYRGNDVPVRKRVASLADMAASCITRNAAPWKTYFNTYGTVEDLEFPKCIAAIERNPGFYHVPPAPPKRSSRYQSTAEPPPTKILHSHASLVVVPNNLMKQWEQEIAKHTARQDRAGLKVLTLASQVGEIPDTPSLAKYDIVLISQSRLGRIYKQTMLHGCPLTEVHFKRCIVDEGHKLGYSRISSKSDLLLALDLMQITSRWIVTGTPTPGLYGVDGKSKVASAGDKMASADTEKQDLEKVGAIASLYLNARPWSNTYHEAEDTPADWAVYVMQPRHSSRSSGRKGILRATLNTLLIRHQLSELNKLLPAVDENIVVLEGSYQDKLSLNIFSMMVVFNAVQSQRQDVDYFFHPRQKKSLLQLLHNLKQASFFGGSFYAPEDLQKSLDTAEEFLKEEKVPISPSDKILLEKAMTVARIALSNPLKQLSNQFNEIPIFVRDFLPNGASRAWTMDDQDTNPSCTDAGMVMGVQKVIRSSLGDATKLNSLMNGQLKGEGYKMMADGSITSARSTKAERRATKLPDTLAGNTKLGGERTPRHLRANAFHAPEESFSQQDLPEDLLKAELVSTVSAKLSYLLDSIVEHQATEKIIVFYENENVAWYLASMLDVISVSHLIYAKSLAYDRKMQYINTFNHEDKFRVILMDLSQAAVGLDMRAASRIYFINPVLNPQIQAQAVGRARRISQQKPVTVETLILRGSIEEVIVERKKSMSQIEHWKCKTMLDDRPIYNWILNAAIIPLPEGEMEKLAQAVPLKYPQPVFGSGFGREHHPDQDLIMGDIGPSSPIKNRQPANVKTTDGRKRSRSPEPRSASARPARRARFAEDDAVTSVNIAMNGELSTAETPVNNHPESVPPQDLHELDTKPARRVQFSVA</sequence>
<keyword evidence="7" id="KW-1185">Reference proteome</keyword>
<dbReference type="SMART" id="SM00487">
    <property type="entry name" value="DEXDc"/>
    <property type="match status" value="1"/>
</dbReference>
<dbReference type="OrthoDB" id="2801544at2759"/>
<evidence type="ECO:0000259" key="5">
    <source>
        <dbReference type="PROSITE" id="PS51194"/>
    </source>
</evidence>
<dbReference type="GO" id="GO:0005634">
    <property type="term" value="C:nucleus"/>
    <property type="evidence" value="ECO:0007669"/>
    <property type="project" value="TreeGrafter"/>
</dbReference>
<dbReference type="GO" id="GO:0016787">
    <property type="term" value="F:hydrolase activity"/>
    <property type="evidence" value="ECO:0007669"/>
    <property type="project" value="UniProtKB-KW"/>
</dbReference>
<comment type="caution">
    <text evidence="6">The sequence shown here is derived from an EMBL/GenBank/DDBJ whole genome shotgun (WGS) entry which is preliminary data.</text>
</comment>
<feature type="region of interest" description="Disordered" evidence="4">
    <location>
        <begin position="1055"/>
        <end position="1157"/>
    </location>
</feature>
<dbReference type="EMBL" id="WOWK01000001">
    <property type="protein sequence ID" value="KAF0332212.1"/>
    <property type="molecule type" value="Genomic_DNA"/>
</dbReference>
<dbReference type="CDD" id="cd18793">
    <property type="entry name" value="SF2_C_SNF"/>
    <property type="match status" value="1"/>
</dbReference>
<dbReference type="Proteomes" id="UP000434172">
    <property type="component" value="Unassembled WGS sequence"/>
</dbReference>
<name>A0A8H3ZXJ3_9PEZI</name>
<keyword evidence="1" id="KW-0547">Nucleotide-binding</keyword>
<evidence type="ECO:0000256" key="4">
    <source>
        <dbReference type="SAM" id="MobiDB-lite"/>
    </source>
</evidence>
<dbReference type="GO" id="GO:0006281">
    <property type="term" value="P:DNA repair"/>
    <property type="evidence" value="ECO:0007669"/>
    <property type="project" value="TreeGrafter"/>
</dbReference>
<organism evidence="6 7">
    <name type="scientific">Colletotrichum asianum</name>
    <dbReference type="NCBI Taxonomy" id="702518"/>
    <lineage>
        <taxon>Eukaryota</taxon>
        <taxon>Fungi</taxon>
        <taxon>Dikarya</taxon>
        <taxon>Ascomycota</taxon>
        <taxon>Pezizomycotina</taxon>
        <taxon>Sordariomycetes</taxon>
        <taxon>Hypocreomycetidae</taxon>
        <taxon>Glomerellales</taxon>
        <taxon>Glomerellaceae</taxon>
        <taxon>Colletotrichum</taxon>
        <taxon>Colletotrichum gloeosporioides species complex</taxon>
    </lineage>
</organism>
<feature type="compositionally biased region" description="Basic and acidic residues" evidence="4">
    <location>
        <begin position="1089"/>
        <end position="1099"/>
    </location>
</feature>
<keyword evidence="6" id="KW-0347">Helicase</keyword>
<evidence type="ECO:0000256" key="1">
    <source>
        <dbReference type="ARBA" id="ARBA00022741"/>
    </source>
</evidence>
<evidence type="ECO:0000256" key="2">
    <source>
        <dbReference type="ARBA" id="ARBA00022801"/>
    </source>
</evidence>
<dbReference type="GO" id="GO:0008094">
    <property type="term" value="F:ATP-dependent activity, acting on DNA"/>
    <property type="evidence" value="ECO:0007669"/>
    <property type="project" value="TreeGrafter"/>
</dbReference>
<dbReference type="GO" id="GO:0004386">
    <property type="term" value="F:helicase activity"/>
    <property type="evidence" value="ECO:0007669"/>
    <property type="project" value="UniProtKB-KW"/>
</dbReference>
<dbReference type="Pfam" id="PF00176">
    <property type="entry name" value="SNF2-rel_dom"/>
    <property type="match status" value="1"/>
</dbReference>
<evidence type="ECO:0000313" key="6">
    <source>
        <dbReference type="EMBL" id="KAF0332212.1"/>
    </source>
</evidence>
<dbReference type="PROSITE" id="PS51194">
    <property type="entry name" value="HELICASE_CTER"/>
    <property type="match status" value="1"/>
</dbReference>
<evidence type="ECO:0000313" key="7">
    <source>
        <dbReference type="Proteomes" id="UP000434172"/>
    </source>
</evidence>
<feature type="domain" description="Helicase C-terminal" evidence="5">
    <location>
        <begin position="865"/>
        <end position="1038"/>
    </location>
</feature>
<dbReference type="Gene3D" id="3.40.50.300">
    <property type="entry name" value="P-loop containing nucleotide triphosphate hydrolases"/>
    <property type="match status" value="1"/>
</dbReference>
<feature type="compositionally biased region" description="Polar residues" evidence="4">
    <location>
        <begin position="1077"/>
        <end position="1088"/>
    </location>
</feature>
<dbReference type="InterPro" id="IPR001650">
    <property type="entry name" value="Helicase_C-like"/>
</dbReference>
<keyword evidence="3" id="KW-0067">ATP-binding</keyword>
<feature type="compositionally biased region" description="Polar residues" evidence="4">
    <location>
        <begin position="1120"/>
        <end position="1141"/>
    </location>
</feature>
<dbReference type="Pfam" id="PF00271">
    <property type="entry name" value="Helicase_C"/>
    <property type="match status" value="1"/>
</dbReference>
<dbReference type="PANTHER" id="PTHR45626">
    <property type="entry name" value="TRANSCRIPTION TERMINATION FACTOR 2-RELATED"/>
    <property type="match status" value="1"/>
</dbReference>
<dbReference type="InterPro" id="IPR027417">
    <property type="entry name" value="P-loop_NTPase"/>
</dbReference>
<dbReference type="InterPro" id="IPR014001">
    <property type="entry name" value="Helicase_ATP-bd"/>
</dbReference>
<protein>
    <submittedName>
        <fullName evidence="6">Snf2 family helicase</fullName>
    </submittedName>
</protein>
<dbReference type="InterPro" id="IPR049730">
    <property type="entry name" value="SNF2/RAD54-like_C"/>
</dbReference>
<feature type="region of interest" description="Disordered" evidence="4">
    <location>
        <begin position="354"/>
        <end position="373"/>
    </location>
</feature>
<evidence type="ECO:0000256" key="3">
    <source>
        <dbReference type="ARBA" id="ARBA00022840"/>
    </source>
</evidence>
<dbReference type="PANTHER" id="PTHR45626:SF51">
    <property type="entry name" value="SNF2-RELATED DOMAIN-CONTAINING PROTEIN"/>
    <property type="match status" value="1"/>
</dbReference>
<dbReference type="InterPro" id="IPR050628">
    <property type="entry name" value="SNF2_RAD54_helicase_TF"/>
</dbReference>
<dbReference type="AlphaFoldDB" id="A0A8H3ZXJ3"/>
<gene>
    <name evidence="6" type="ORF">GQ607_000228</name>
</gene>
<dbReference type="SUPFAM" id="SSF52540">
    <property type="entry name" value="P-loop containing nucleoside triphosphate hydrolases"/>
    <property type="match status" value="2"/>
</dbReference>
<proteinExistence type="predicted"/>